<protein>
    <submittedName>
        <fullName evidence="2">Pimeloyl-ACP methyl ester carboxylesterase</fullName>
    </submittedName>
</protein>
<dbReference type="Proteomes" id="UP000183015">
    <property type="component" value="Unassembled WGS sequence"/>
</dbReference>
<dbReference type="SUPFAM" id="SSF53474">
    <property type="entry name" value="alpha/beta-Hydrolases"/>
    <property type="match status" value="1"/>
</dbReference>
<dbReference type="PANTHER" id="PTHR43194:SF2">
    <property type="entry name" value="PEROXISOMAL MEMBRANE PROTEIN LPX1"/>
    <property type="match status" value="1"/>
</dbReference>
<dbReference type="Gene3D" id="3.40.50.1820">
    <property type="entry name" value="alpha/beta hydrolase"/>
    <property type="match status" value="1"/>
</dbReference>
<proteinExistence type="predicted"/>
<gene>
    <name evidence="2" type="ORF">SAMN05414137_101402</name>
</gene>
<sequence>MSTPPFLTLPACARSVRLRTVRGEFAALHAVPEGIARGTALLVPGFTGSKEDFIALLAPLAADGFEVYAVDQRGQYETGGPDEVDAYALEEFSLDLLALTAELRARAGSRPPHLVAHSFAGYVARDAVLRATGTPLPWSSLTLLSTGPAAIGHGETERAKLLLAALPAMTLEEIWQAMQEMDEAGGVSVRLEPEIADFLHRRWLANVPAALTAMAQRLISEPDRVDELAKAPLPKLVLSGETDYAWPVELQAQMALRLSAEHVVVPGAGHSPNAERPEGTAVSLSAFWTAHEDDRATCS</sequence>
<accession>A0A1H7G158</accession>
<dbReference type="InterPro" id="IPR029058">
    <property type="entry name" value="AB_hydrolase_fold"/>
</dbReference>
<dbReference type="OrthoDB" id="3211023at2"/>
<dbReference type="STRING" id="235985.SAMN05414137_101402"/>
<dbReference type="EMBL" id="FOAZ01000001">
    <property type="protein sequence ID" value="SEK29425.1"/>
    <property type="molecule type" value="Genomic_DNA"/>
</dbReference>
<reference evidence="3" key="1">
    <citation type="submission" date="2016-10" db="EMBL/GenBank/DDBJ databases">
        <authorList>
            <person name="Varghese N."/>
        </authorList>
    </citation>
    <scope>NUCLEOTIDE SEQUENCE [LARGE SCALE GENOMIC DNA]</scope>
    <source>
        <strain evidence="3">DSM 45096 / BCRC 16803 / CGMCC 4.1857 / CIP 109030 / JCM 12277 / KCTC 19219 / NBRC 100920 / 33214</strain>
    </source>
</reference>
<evidence type="ECO:0000313" key="3">
    <source>
        <dbReference type="Proteomes" id="UP000183015"/>
    </source>
</evidence>
<dbReference type="PANTHER" id="PTHR43194">
    <property type="entry name" value="HYDROLASE ALPHA/BETA FOLD FAMILY"/>
    <property type="match status" value="1"/>
</dbReference>
<dbReference type="InterPro" id="IPR050228">
    <property type="entry name" value="Carboxylesterase_BioH"/>
</dbReference>
<dbReference type="AlphaFoldDB" id="A0A1H7G158"/>
<keyword evidence="3" id="KW-1185">Reference proteome</keyword>
<dbReference type="eggNOG" id="COG2267">
    <property type="taxonomic scope" value="Bacteria"/>
</dbReference>
<organism evidence="2 3">
    <name type="scientific">Streptacidiphilus jiangxiensis</name>
    <dbReference type="NCBI Taxonomy" id="235985"/>
    <lineage>
        <taxon>Bacteria</taxon>
        <taxon>Bacillati</taxon>
        <taxon>Actinomycetota</taxon>
        <taxon>Actinomycetes</taxon>
        <taxon>Kitasatosporales</taxon>
        <taxon>Streptomycetaceae</taxon>
        <taxon>Streptacidiphilus</taxon>
    </lineage>
</organism>
<evidence type="ECO:0000313" key="2">
    <source>
        <dbReference type="EMBL" id="SEK29425.1"/>
    </source>
</evidence>
<name>A0A1H7G158_STRJI</name>
<dbReference type="Pfam" id="PF12697">
    <property type="entry name" value="Abhydrolase_6"/>
    <property type="match status" value="1"/>
</dbReference>
<dbReference type="GO" id="GO:0003824">
    <property type="term" value="F:catalytic activity"/>
    <property type="evidence" value="ECO:0007669"/>
    <property type="project" value="UniProtKB-ARBA"/>
</dbReference>
<dbReference type="RefSeq" id="WP_042442329.1">
    <property type="nucleotide sequence ID" value="NZ_BBPN01000002.1"/>
</dbReference>
<evidence type="ECO:0000259" key="1">
    <source>
        <dbReference type="Pfam" id="PF12697"/>
    </source>
</evidence>
<dbReference type="InterPro" id="IPR000073">
    <property type="entry name" value="AB_hydrolase_1"/>
</dbReference>
<feature type="domain" description="AB hydrolase-1" evidence="1">
    <location>
        <begin position="41"/>
        <end position="281"/>
    </location>
</feature>